<dbReference type="GO" id="GO:0004521">
    <property type="term" value="F:RNA endonuclease activity"/>
    <property type="evidence" value="ECO:0007669"/>
    <property type="project" value="InterPro"/>
</dbReference>
<comment type="similarity">
    <text evidence="2 9">Belongs to the CRISPR-associated endoribonuclease Cas2 protein family.</text>
</comment>
<feature type="binding site" evidence="9">
    <location>
        <position position="123"/>
    </location>
    <ligand>
        <name>Mg(2+)</name>
        <dbReference type="ChEBI" id="CHEBI:18420"/>
        <note>catalytic</note>
    </ligand>
</feature>
<dbReference type="PANTHER" id="PTHR34405">
    <property type="entry name" value="CRISPR-ASSOCIATED ENDORIBONUCLEASE CAS2"/>
    <property type="match status" value="1"/>
</dbReference>
<dbReference type="EC" id="3.1.-.-" evidence="9"/>
<keyword evidence="7 9" id="KW-0460">Magnesium</keyword>
<dbReference type="InterPro" id="IPR019199">
    <property type="entry name" value="Virulence_VapD/CRISPR_Cas2"/>
</dbReference>
<dbReference type="HAMAP" id="MF_01471">
    <property type="entry name" value="Cas2"/>
    <property type="match status" value="2"/>
</dbReference>
<keyword evidence="3 9" id="KW-0540">Nuclease</keyword>
<dbReference type="Pfam" id="PF09827">
    <property type="entry name" value="CRISPR_Cas2"/>
    <property type="match status" value="2"/>
</dbReference>
<evidence type="ECO:0000256" key="2">
    <source>
        <dbReference type="ARBA" id="ARBA00009959"/>
    </source>
</evidence>
<evidence type="ECO:0000256" key="5">
    <source>
        <dbReference type="ARBA" id="ARBA00022759"/>
    </source>
</evidence>
<keyword evidence="11" id="KW-1185">Reference proteome</keyword>
<dbReference type="CDD" id="cd09725">
    <property type="entry name" value="Cas2_I_II_III"/>
    <property type="match status" value="2"/>
</dbReference>
<accession>A0A9X0WAN7</accession>
<evidence type="ECO:0000313" key="10">
    <source>
        <dbReference type="EMBL" id="MBK1620157.1"/>
    </source>
</evidence>
<gene>
    <name evidence="9" type="primary">cas2</name>
    <name evidence="10" type="ORF">CKO42_17255</name>
</gene>
<keyword evidence="8 9" id="KW-0051">Antiviral defense</keyword>
<feature type="binding site" evidence="9">
    <location>
        <position position="25"/>
    </location>
    <ligand>
        <name>Mg(2+)</name>
        <dbReference type="ChEBI" id="CHEBI:18420"/>
        <note>catalytic</note>
    </ligand>
</feature>
<dbReference type="NCBIfam" id="TIGR01573">
    <property type="entry name" value="cas2"/>
    <property type="match status" value="2"/>
</dbReference>
<dbReference type="GO" id="GO:0051607">
    <property type="term" value="P:defense response to virus"/>
    <property type="evidence" value="ECO:0007669"/>
    <property type="project" value="UniProtKB-UniRule"/>
</dbReference>
<dbReference type="Gene3D" id="3.30.70.240">
    <property type="match status" value="2"/>
</dbReference>
<keyword evidence="4 9" id="KW-0479">Metal-binding</keyword>
<comment type="caution">
    <text evidence="10">The sequence shown here is derived from an EMBL/GenBank/DDBJ whole genome shotgun (WGS) entry which is preliminary data.</text>
</comment>
<comment type="cofactor">
    <cofactor evidence="1 9">
        <name>Mg(2+)</name>
        <dbReference type="ChEBI" id="CHEBI:18420"/>
    </cofactor>
</comment>
<proteinExistence type="inferred from homology"/>
<evidence type="ECO:0000256" key="3">
    <source>
        <dbReference type="ARBA" id="ARBA00022722"/>
    </source>
</evidence>
<dbReference type="EMBL" id="NRRY01000033">
    <property type="protein sequence ID" value="MBK1620157.1"/>
    <property type="molecule type" value="Genomic_DNA"/>
</dbReference>
<protein>
    <recommendedName>
        <fullName evidence="9">CRISPR-associated endoribonuclease Cas2</fullName>
        <ecNumber evidence="9">3.1.-.-</ecNumber>
    </recommendedName>
</protein>
<evidence type="ECO:0000313" key="11">
    <source>
        <dbReference type="Proteomes" id="UP001138768"/>
    </source>
</evidence>
<dbReference type="AlphaFoldDB" id="A0A9X0WAN7"/>
<dbReference type="RefSeq" id="WP_200246705.1">
    <property type="nucleotide sequence ID" value="NZ_NRRY01000033.1"/>
</dbReference>
<comment type="function">
    <text evidence="9">CRISPR (clustered regularly interspaced short palindromic repeat), is an adaptive immune system that provides protection against mobile genetic elements (viruses, transposable elements and conjugative plasmids). CRISPR clusters contain sequences complementary to antecedent mobile elements and target invading nucleic acids. CRISPR clusters are transcribed and processed into CRISPR RNA (crRNA). Functions as a ssRNA-specific endoribonuclease. Involved in the integration of spacer DNA into the CRISPR cassette.</text>
</comment>
<organism evidence="10 11">
    <name type="scientific">Lamprobacter modestohalophilus</name>
    <dbReference type="NCBI Taxonomy" id="1064514"/>
    <lineage>
        <taxon>Bacteria</taxon>
        <taxon>Pseudomonadati</taxon>
        <taxon>Pseudomonadota</taxon>
        <taxon>Gammaproteobacteria</taxon>
        <taxon>Chromatiales</taxon>
        <taxon>Chromatiaceae</taxon>
        <taxon>Lamprobacter</taxon>
    </lineage>
</organism>
<evidence type="ECO:0000256" key="1">
    <source>
        <dbReference type="ARBA" id="ARBA00001946"/>
    </source>
</evidence>
<evidence type="ECO:0000256" key="7">
    <source>
        <dbReference type="ARBA" id="ARBA00022842"/>
    </source>
</evidence>
<dbReference type="SUPFAM" id="SSF143430">
    <property type="entry name" value="TTP0101/SSO1404-like"/>
    <property type="match status" value="2"/>
</dbReference>
<dbReference type="GO" id="GO:0016787">
    <property type="term" value="F:hydrolase activity"/>
    <property type="evidence" value="ECO:0007669"/>
    <property type="project" value="UniProtKB-KW"/>
</dbReference>
<dbReference type="GO" id="GO:0043571">
    <property type="term" value="P:maintenance of CRISPR repeat elements"/>
    <property type="evidence" value="ECO:0007669"/>
    <property type="project" value="UniProtKB-UniRule"/>
</dbReference>
<dbReference type="InterPro" id="IPR021127">
    <property type="entry name" value="CRISPR_associated_Cas2"/>
</dbReference>
<dbReference type="Proteomes" id="UP001138768">
    <property type="component" value="Unassembled WGS sequence"/>
</dbReference>
<reference evidence="10 11" key="1">
    <citation type="journal article" date="2020" name="Microorganisms">
        <title>Osmotic Adaptation and Compatible Solute Biosynthesis of Phototrophic Bacteria as Revealed from Genome Analyses.</title>
        <authorList>
            <person name="Imhoff J.F."/>
            <person name="Rahn T."/>
            <person name="Kunzel S."/>
            <person name="Keller A."/>
            <person name="Neulinger S.C."/>
        </authorList>
    </citation>
    <scope>NUCLEOTIDE SEQUENCE [LARGE SCALE GENOMIC DNA]</scope>
    <source>
        <strain evidence="10 11">DSM 25653</strain>
    </source>
</reference>
<comment type="subunit">
    <text evidence="9">Homodimer, forms a heterotetramer with a Cas1 homodimer.</text>
</comment>
<keyword evidence="6 9" id="KW-0378">Hydrolase</keyword>
<keyword evidence="5 9" id="KW-0255">Endonuclease</keyword>
<name>A0A9X0WAN7_9GAMM</name>
<sequence length="215" mass="23690">MSLLERASGFERSGFERAMFVFSYDISSPKNARAVRRVLKRWRLDGQLSVHEAIVTPGQAEALGVELAEQVDPETDSLIVFRLSRRGHGPVMVLSAPTAPSFARLPEGVPRFPADGIYVLAYDVRHPKRLRRVQQATRSVGIFVQRSVYVYQGSGASLAALVNRLRDLLNMQEDDCRVYVLSGADDLWFFAGSPPPLAGLGVNEMGKTELASVEG</sequence>
<dbReference type="PANTHER" id="PTHR34405:SF3">
    <property type="entry name" value="CRISPR-ASSOCIATED ENDORIBONUCLEASE CAS2 3"/>
    <property type="match status" value="1"/>
</dbReference>
<evidence type="ECO:0000256" key="6">
    <source>
        <dbReference type="ARBA" id="ARBA00022801"/>
    </source>
</evidence>
<dbReference type="GO" id="GO:0046872">
    <property type="term" value="F:metal ion binding"/>
    <property type="evidence" value="ECO:0007669"/>
    <property type="project" value="UniProtKB-UniRule"/>
</dbReference>
<evidence type="ECO:0000256" key="8">
    <source>
        <dbReference type="ARBA" id="ARBA00023118"/>
    </source>
</evidence>
<evidence type="ECO:0000256" key="9">
    <source>
        <dbReference type="HAMAP-Rule" id="MF_01471"/>
    </source>
</evidence>
<evidence type="ECO:0000256" key="4">
    <source>
        <dbReference type="ARBA" id="ARBA00022723"/>
    </source>
</evidence>